<evidence type="ECO:0000313" key="11">
    <source>
        <dbReference type="WBParaSite" id="HNAJ_0000347601-mRNA-1"/>
    </source>
</evidence>
<accession>A0A0R3T8T8</accession>
<keyword evidence="5" id="KW-0808">Transferase</keyword>
<dbReference type="PANTHER" id="PTHR46165:SF2">
    <property type="entry name" value="SET AND MYND DOMAIN-CONTAINING PROTEIN 4"/>
    <property type="match status" value="1"/>
</dbReference>
<keyword evidence="6" id="KW-0949">S-adenosyl-L-methionine</keyword>
<evidence type="ECO:0000256" key="4">
    <source>
        <dbReference type="ARBA" id="ARBA00022603"/>
    </source>
</evidence>
<keyword evidence="9" id="KW-0802">TPR repeat</keyword>
<evidence type="ECO:0000256" key="1">
    <source>
        <dbReference type="ARBA" id="ARBA00004123"/>
    </source>
</evidence>
<protein>
    <submittedName>
        <fullName evidence="11">SET domain-containing protein</fullName>
    </submittedName>
</protein>
<sequence>LVKRYFELSTKCLDEIKETRNVIEEFGKLDTDFERVCYFLKQLRMHSEAREAVKPNEVQKVKEELARCNGKSDKLSKLFLTRSKHAKALMGVQFGLHYTTLAVFYAKSLKSKSVAFANRAIFLYEIGLIDEAIADARKAIEGPLSRINAAKICVCLGNCYKHRGRMPEATTAFSKALQVLENTDPDFTDYIKIQAIDQLREIDQLDWNDLTYSCSKCRFSKPKLSELKKALWNENFERDTKEDNTSCKLLASNGTLALKNTKSNRGWTLEVTKHVKPGEVLAIEKCYATSFSSRWTSQCYSCHQLCHNLIPCKHCPMVGFCCKKCAHDAVKRDFRRKRCINKHVYDCKGILPCILLDEYASWSGFNSIIGCDGTTQLACACISNTDPSRLLDYICSVGDYQGGRGHQAFAGEKYVREVPPQKIDASDYSSVGFLTTCSEKKPTEHLLQSTIASIFLTYCLYIGGYPMEWCNIDLYTPPSSENRPKCIPASWVAACILYHVLSADINAFNMDLAVGQSQSVFSNNIVNIGSMLFSTISLINHSCNPSAFLTMSKQGFGCLFASKALSPGSEIFLQYAGNNYDNSKERRQTFLRSFHFECDCEACINDWTYDKDDYERIICPECETSFPSNLDVCSFCSSGSGKERYQKLLNEDFEELTRCLLERDINSETYITATNVLTQAQSLIEQPSNTIKVATKMLIWLMMNKYGNWVSQPWR</sequence>
<comment type="subcellular location">
    <subcellularLocation>
        <location evidence="2">Cytoplasm</location>
    </subcellularLocation>
    <subcellularLocation>
        <location evidence="1">Nucleus</location>
    </subcellularLocation>
</comment>
<dbReference type="SMART" id="SM00028">
    <property type="entry name" value="TPR"/>
    <property type="match status" value="2"/>
</dbReference>
<dbReference type="GO" id="GO:0005737">
    <property type="term" value="C:cytoplasm"/>
    <property type="evidence" value="ECO:0007669"/>
    <property type="project" value="UniProtKB-SubCell"/>
</dbReference>
<dbReference type="PROSITE" id="PS50005">
    <property type="entry name" value="TPR"/>
    <property type="match status" value="1"/>
</dbReference>
<dbReference type="Gene3D" id="2.170.270.10">
    <property type="entry name" value="SET domain"/>
    <property type="match status" value="1"/>
</dbReference>
<keyword evidence="3" id="KW-0963">Cytoplasm</keyword>
<dbReference type="SUPFAM" id="SSF48452">
    <property type="entry name" value="TPR-like"/>
    <property type="match status" value="1"/>
</dbReference>
<name>A0A0R3T8T8_RODNA</name>
<evidence type="ECO:0000256" key="5">
    <source>
        <dbReference type="ARBA" id="ARBA00022679"/>
    </source>
</evidence>
<dbReference type="InterPro" id="IPR052097">
    <property type="entry name" value="SET-MYND_domain_protein"/>
</dbReference>
<keyword evidence="4" id="KW-0489">Methyltransferase</keyword>
<dbReference type="CDD" id="cd10536">
    <property type="entry name" value="SET_SMYD4"/>
    <property type="match status" value="1"/>
</dbReference>
<organism evidence="11">
    <name type="scientific">Rodentolepis nana</name>
    <name type="common">Dwarf tapeworm</name>
    <name type="synonym">Hymenolepis nana</name>
    <dbReference type="NCBI Taxonomy" id="102285"/>
    <lineage>
        <taxon>Eukaryota</taxon>
        <taxon>Metazoa</taxon>
        <taxon>Spiralia</taxon>
        <taxon>Lophotrochozoa</taxon>
        <taxon>Platyhelminthes</taxon>
        <taxon>Cestoda</taxon>
        <taxon>Eucestoda</taxon>
        <taxon>Cyclophyllidea</taxon>
        <taxon>Hymenolepididae</taxon>
        <taxon>Rodentolepis</taxon>
    </lineage>
</organism>
<evidence type="ECO:0000259" key="10">
    <source>
        <dbReference type="Pfam" id="PF00856"/>
    </source>
</evidence>
<evidence type="ECO:0000256" key="6">
    <source>
        <dbReference type="ARBA" id="ARBA00022691"/>
    </source>
</evidence>
<evidence type="ECO:0000256" key="8">
    <source>
        <dbReference type="ARBA" id="ARBA00048985"/>
    </source>
</evidence>
<dbReference type="InterPro" id="IPR001214">
    <property type="entry name" value="SET_dom"/>
</dbReference>
<dbReference type="GO" id="GO:0008168">
    <property type="term" value="F:methyltransferase activity"/>
    <property type="evidence" value="ECO:0007669"/>
    <property type="project" value="UniProtKB-KW"/>
</dbReference>
<dbReference type="SUPFAM" id="SSF82199">
    <property type="entry name" value="SET domain"/>
    <property type="match status" value="1"/>
</dbReference>
<dbReference type="InterPro" id="IPR019734">
    <property type="entry name" value="TPR_rpt"/>
</dbReference>
<evidence type="ECO:0000256" key="9">
    <source>
        <dbReference type="PROSITE-ProRule" id="PRU00339"/>
    </source>
</evidence>
<feature type="repeat" description="TPR" evidence="9">
    <location>
        <begin position="150"/>
        <end position="183"/>
    </location>
</feature>
<dbReference type="Gene3D" id="1.25.40.10">
    <property type="entry name" value="Tetratricopeptide repeat domain"/>
    <property type="match status" value="1"/>
</dbReference>
<dbReference type="GO" id="GO:0032259">
    <property type="term" value="P:methylation"/>
    <property type="evidence" value="ECO:0007669"/>
    <property type="project" value="UniProtKB-KW"/>
</dbReference>
<evidence type="ECO:0000256" key="2">
    <source>
        <dbReference type="ARBA" id="ARBA00004496"/>
    </source>
</evidence>
<dbReference type="InterPro" id="IPR044421">
    <property type="entry name" value="SMYD4_SET"/>
</dbReference>
<feature type="domain" description="SET" evidence="10">
    <location>
        <begin position="516"/>
        <end position="575"/>
    </location>
</feature>
<dbReference type="GO" id="GO:0005634">
    <property type="term" value="C:nucleus"/>
    <property type="evidence" value="ECO:0007669"/>
    <property type="project" value="UniProtKB-SubCell"/>
</dbReference>
<evidence type="ECO:0000256" key="3">
    <source>
        <dbReference type="ARBA" id="ARBA00022490"/>
    </source>
</evidence>
<dbReference type="InterPro" id="IPR046341">
    <property type="entry name" value="SET_dom_sf"/>
</dbReference>
<dbReference type="AlphaFoldDB" id="A0A0R3T8T8"/>
<dbReference type="GO" id="GO:0042826">
    <property type="term" value="F:histone deacetylase binding"/>
    <property type="evidence" value="ECO:0007669"/>
    <property type="project" value="TreeGrafter"/>
</dbReference>
<dbReference type="InterPro" id="IPR011990">
    <property type="entry name" value="TPR-like_helical_dom_sf"/>
</dbReference>
<dbReference type="Pfam" id="PF00856">
    <property type="entry name" value="SET"/>
    <property type="match status" value="1"/>
</dbReference>
<comment type="catalytic activity">
    <reaction evidence="8">
        <text>L-lysyl-[protein] + S-adenosyl-L-methionine = N(6)-methyl-L-lysyl-[protein] + S-adenosyl-L-homocysteine + H(+)</text>
        <dbReference type="Rhea" id="RHEA:51736"/>
        <dbReference type="Rhea" id="RHEA-COMP:9752"/>
        <dbReference type="Rhea" id="RHEA-COMP:13053"/>
        <dbReference type="ChEBI" id="CHEBI:15378"/>
        <dbReference type="ChEBI" id="CHEBI:29969"/>
        <dbReference type="ChEBI" id="CHEBI:57856"/>
        <dbReference type="ChEBI" id="CHEBI:59789"/>
        <dbReference type="ChEBI" id="CHEBI:61929"/>
    </reaction>
</comment>
<keyword evidence="7" id="KW-0539">Nucleus</keyword>
<reference evidence="11" key="1">
    <citation type="submission" date="2017-02" db="UniProtKB">
        <authorList>
            <consortium name="WormBaseParasite"/>
        </authorList>
    </citation>
    <scope>IDENTIFICATION</scope>
</reference>
<dbReference type="PANTHER" id="PTHR46165">
    <property type="entry name" value="SET AND MYND DOMAIN-CONTAINING PROTEIN 4"/>
    <property type="match status" value="1"/>
</dbReference>
<dbReference type="STRING" id="102285.A0A0R3T8T8"/>
<proteinExistence type="predicted"/>
<dbReference type="WBParaSite" id="HNAJ_0000347601-mRNA-1">
    <property type="protein sequence ID" value="HNAJ_0000347601-mRNA-1"/>
    <property type="gene ID" value="HNAJ_0000347601"/>
</dbReference>
<evidence type="ECO:0000256" key="7">
    <source>
        <dbReference type="ARBA" id="ARBA00023242"/>
    </source>
</evidence>